<dbReference type="GO" id="GO:0003729">
    <property type="term" value="F:mRNA binding"/>
    <property type="evidence" value="ECO:0007669"/>
    <property type="project" value="UniProtKB-ARBA"/>
</dbReference>
<dbReference type="SMART" id="SM01384">
    <property type="entry name" value="Ribosomal_L15e"/>
    <property type="match status" value="1"/>
</dbReference>
<dbReference type="PROSITE" id="PS01194">
    <property type="entry name" value="RIBOSOMAL_L15E"/>
    <property type="match status" value="1"/>
</dbReference>
<keyword evidence="6 9" id="KW-0689">Ribosomal protein</keyword>
<dbReference type="GO" id="GO:0005737">
    <property type="term" value="C:cytoplasm"/>
    <property type="evidence" value="ECO:0007669"/>
    <property type="project" value="UniProtKB-ARBA"/>
</dbReference>
<dbReference type="Gene3D" id="3.40.1120.10">
    <property type="entry name" value="Ribosomal protein l15e"/>
    <property type="match status" value="1"/>
</dbReference>
<dbReference type="Pfam" id="PF00587">
    <property type="entry name" value="tRNA-synt_2b"/>
    <property type="match status" value="1"/>
</dbReference>
<dbReference type="AlphaFoldDB" id="A0A9Q1R5Q4"/>
<evidence type="ECO:0000256" key="5">
    <source>
        <dbReference type="ARBA" id="ARBA00022917"/>
    </source>
</evidence>
<dbReference type="EMBL" id="JAJAGQ010000015">
    <property type="protein sequence ID" value="KAJ8541355.1"/>
    <property type="molecule type" value="Genomic_DNA"/>
</dbReference>
<feature type="domain" description="Aminoacyl-transfer RNA synthetases class-II family profile" evidence="11">
    <location>
        <begin position="197"/>
        <end position="481"/>
    </location>
</feature>
<evidence type="ECO:0000256" key="7">
    <source>
        <dbReference type="ARBA" id="ARBA00023146"/>
    </source>
</evidence>
<sequence length="501" mass="56643">MGAYTYVSELWRKKQSDVMRFLQRVRCWEYRQLPSIVRVTRPTRPDKARRLGYKAKQGYVVYRVRVKRGGRKRPVSKGIVYGKPTNQGVTQLKFQRSKRSVAEERAGRKLGGLRVLNSYWINEDSTYKYYEVILVDQAHAAIRNDPRINWICNPVHKHRELRGLTSADELQQEAQSIPNMTHPDVGTHAEFSFDVKDHVQLGKELDLFDFDAAAEVSGSKFYYLKNEAVLLEMGLVNWAVSEAMKSGFTPLTTPEIVRSSVVEKCGFQPRGTNTQVYSIENSDQCLIGTAEIPVGGIHMDSILSESSLPLKYVAFSHCFRTEAGAAGAATRGLYRVHQFSKVEMFILCRPDESDSYHEELIEIEEELFSSLGFHFKTLDMATEDLGAPAYRKFDVEAWMPGLGRYGEISSASNCTDYQSRRLGIRYRPESSSSSSSSPKKGKNAAPTQFVHTLNATACAVPRMIVCLLENFQQEDGSVIIPEPLRPFMGGLQIIKPKHLQN</sequence>
<evidence type="ECO:0000256" key="10">
    <source>
        <dbReference type="SAM" id="MobiDB-lite"/>
    </source>
</evidence>
<dbReference type="InterPro" id="IPR012678">
    <property type="entry name" value="Ribosomal_uL23/eL15/eS24_sf"/>
</dbReference>
<comment type="caution">
    <text evidence="12">The sequence shown here is derived from an EMBL/GenBank/DDBJ whole genome shotgun (WGS) entry which is preliminary data.</text>
</comment>
<dbReference type="GO" id="GO:0006434">
    <property type="term" value="P:seryl-tRNA aminoacylation"/>
    <property type="evidence" value="ECO:0007669"/>
    <property type="project" value="InterPro"/>
</dbReference>
<dbReference type="SUPFAM" id="SSF55681">
    <property type="entry name" value="Class II aaRS and biotin synthetases"/>
    <property type="match status" value="1"/>
</dbReference>
<keyword evidence="7" id="KW-0030">Aminoacyl-tRNA synthetase</keyword>
<evidence type="ECO:0000313" key="12">
    <source>
        <dbReference type="EMBL" id="KAJ8541355.1"/>
    </source>
</evidence>
<dbReference type="GO" id="GO:1990904">
    <property type="term" value="C:ribonucleoprotein complex"/>
    <property type="evidence" value="ECO:0007669"/>
    <property type="project" value="UniProtKB-KW"/>
</dbReference>
<comment type="similarity">
    <text evidence="1 9">Belongs to the eukaryotic ribosomal protein eL15 family.</text>
</comment>
<dbReference type="NCBIfam" id="NF003269">
    <property type="entry name" value="PRK04243.1"/>
    <property type="match status" value="1"/>
</dbReference>
<evidence type="ECO:0000256" key="4">
    <source>
        <dbReference type="ARBA" id="ARBA00022840"/>
    </source>
</evidence>
<proteinExistence type="inferred from homology"/>
<dbReference type="InterPro" id="IPR006195">
    <property type="entry name" value="aa-tRNA-synth_II"/>
</dbReference>
<dbReference type="InterPro" id="IPR024794">
    <property type="entry name" value="Rbsml_eL15_core_dom_sf"/>
</dbReference>
<evidence type="ECO:0000256" key="8">
    <source>
        <dbReference type="ARBA" id="ARBA00023274"/>
    </source>
</evidence>
<dbReference type="InterPro" id="IPR045864">
    <property type="entry name" value="aa-tRNA-synth_II/BPL/LPL"/>
</dbReference>
<dbReference type="SUPFAM" id="SSF54189">
    <property type="entry name" value="Ribosomal proteins S24e, L23 and L15e"/>
    <property type="match status" value="1"/>
</dbReference>
<dbReference type="Proteomes" id="UP001152561">
    <property type="component" value="Unassembled WGS sequence"/>
</dbReference>
<evidence type="ECO:0000256" key="1">
    <source>
        <dbReference type="ARBA" id="ARBA00006857"/>
    </source>
</evidence>
<protein>
    <recommendedName>
        <fullName evidence="9">Ribosomal protein L15</fullName>
    </recommendedName>
</protein>
<accession>A0A9Q1R5Q4</accession>
<evidence type="ECO:0000256" key="3">
    <source>
        <dbReference type="ARBA" id="ARBA00022741"/>
    </source>
</evidence>
<organism evidence="12 13">
    <name type="scientific">Anisodus acutangulus</name>
    <dbReference type="NCBI Taxonomy" id="402998"/>
    <lineage>
        <taxon>Eukaryota</taxon>
        <taxon>Viridiplantae</taxon>
        <taxon>Streptophyta</taxon>
        <taxon>Embryophyta</taxon>
        <taxon>Tracheophyta</taxon>
        <taxon>Spermatophyta</taxon>
        <taxon>Magnoliopsida</taxon>
        <taxon>eudicotyledons</taxon>
        <taxon>Gunneridae</taxon>
        <taxon>Pentapetalae</taxon>
        <taxon>asterids</taxon>
        <taxon>lamiids</taxon>
        <taxon>Solanales</taxon>
        <taxon>Solanaceae</taxon>
        <taxon>Solanoideae</taxon>
        <taxon>Hyoscyameae</taxon>
        <taxon>Anisodus</taxon>
    </lineage>
</organism>
<keyword evidence="8 9" id="KW-0687">Ribonucleoprotein</keyword>
<dbReference type="InterPro" id="IPR002317">
    <property type="entry name" value="Ser-tRNA-ligase_type_1"/>
</dbReference>
<dbReference type="CDD" id="cd00770">
    <property type="entry name" value="SerRS_core"/>
    <property type="match status" value="1"/>
</dbReference>
<dbReference type="FunFam" id="3.40.1120.10:FF:000001">
    <property type="entry name" value="Ribosomal protein L15"/>
    <property type="match status" value="1"/>
</dbReference>
<keyword evidence="5" id="KW-0648">Protein biosynthesis</keyword>
<dbReference type="GO" id="GO:0003735">
    <property type="term" value="F:structural constituent of ribosome"/>
    <property type="evidence" value="ECO:0007669"/>
    <property type="project" value="InterPro"/>
</dbReference>
<dbReference type="GO" id="GO:0005840">
    <property type="term" value="C:ribosome"/>
    <property type="evidence" value="ECO:0007669"/>
    <property type="project" value="UniProtKB-KW"/>
</dbReference>
<dbReference type="InterPro" id="IPR000439">
    <property type="entry name" value="Ribosomal_eL15"/>
</dbReference>
<evidence type="ECO:0000313" key="13">
    <source>
        <dbReference type="Proteomes" id="UP001152561"/>
    </source>
</evidence>
<dbReference type="NCBIfam" id="TIGR00414">
    <property type="entry name" value="serS"/>
    <property type="match status" value="1"/>
</dbReference>
<dbReference type="Gene3D" id="3.30.930.10">
    <property type="entry name" value="Bira Bifunctional Protein, Domain 2"/>
    <property type="match status" value="1"/>
</dbReference>
<dbReference type="PRINTS" id="PR00981">
    <property type="entry name" value="TRNASYNTHSER"/>
</dbReference>
<dbReference type="InterPro" id="IPR033729">
    <property type="entry name" value="SerRS_core"/>
</dbReference>
<keyword evidence="3" id="KW-0547">Nucleotide-binding</keyword>
<dbReference type="Pfam" id="PF00827">
    <property type="entry name" value="Ribosomal_L15e"/>
    <property type="match status" value="1"/>
</dbReference>
<dbReference type="PROSITE" id="PS50862">
    <property type="entry name" value="AA_TRNA_LIGASE_II"/>
    <property type="match status" value="1"/>
</dbReference>
<name>A0A9Q1R5Q4_9SOLA</name>
<reference evidence="13" key="1">
    <citation type="journal article" date="2023" name="Proc. Natl. Acad. Sci. U.S.A.">
        <title>Genomic and structural basis for evolution of tropane alkaloid biosynthesis.</title>
        <authorList>
            <person name="Wanga Y.-J."/>
            <person name="Taina T."/>
            <person name="Yua J.-Y."/>
            <person name="Lia J."/>
            <person name="Xua B."/>
            <person name="Chenc J."/>
            <person name="D'Auriad J.C."/>
            <person name="Huanga J.-P."/>
            <person name="Huanga S.-X."/>
        </authorList>
    </citation>
    <scope>NUCLEOTIDE SEQUENCE [LARGE SCALE GENOMIC DNA]</scope>
    <source>
        <strain evidence="13">cv. KIB-2019</strain>
    </source>
</reference>
<evidence type="ECO:0000256" key="6">
    <source>
        <dbReference type="ARBA" id="ARBA00022980"/>
    </source>
</evidence>
<dbReference type="GO" id="GO:0004828">
    <property type="term" value="F:serine-tRNA ligase activity"/>
    <property type="evidence" value="ECO:0007669"/>
    <property type="project" value="InterPro"/>
</dbReference>
<evidence type="ECO:0000256" key="9">
    <source>
        <dbReference type="RuleBase" id="RU000663"/>
    </source>
</evidence>
<keyword evidence="2" id="KW-0436">Ligase</keyword>
<evidence type="ECO:0000259" key="11">
    <source>
        <dbReference type="PROSITE" id="PS50862"/>
    </source>
</evidence>
<feature type="region of interest" description="Disordered" evidence="10">
    <location>
        <begin position="425"/>
        <end position="445"/>
    </location>
</feature>
<gene>
    <name evidence="12" type="ORF">K7X08_002171</name>
</gene>
<dbReference type="GO" id="GO:0005524">
    <property type="term" value="F:ATP binding"/>
    <property type="evidence" value="ECO:0007669"/>
    <property type="project" value="UniProtKB-KW"/>
</dbReference>
<keyword evidence="13" id="KW-1185">Reference proteome</keyword>
<keyword evidence="4" id="KW-0067">ATP-binding</keyword>
<evidence type="ECO:0000256" key="2">
    <source>
        <dbReference type="ARBA" id="ARBA00022598"/>
    </source>
</evidence>
<dbReference type="PANTHER" id="PTHR11778">
    <property type="entry name" value="SERYL-TRNA SYNTHETASE"/>
    <property type="match status" value="1"/>
</dbReference>
<dbReference type="InterPro" id="IPR002314">
    <property type="entry name" value="aa-tRNA-synt_IIb"/>
</dbReference>
<dbReference type="FunFam" id="3.30.930.10:FF:000055">
    <property type="entry name" value="Serine--tRNA ligase"/>
    <property type="match status" value="1"/>
</dbReference>
<dbReference type="OrthoDB" id="10264585at2759"/>
<dbReference type="InterPro" id="IPR020925">
    <property type="entry name" value="Ribosomal_eL15_CS"/>
</dbReference>